<feature type="region of interest" description="Disordered" evidence="1">
    <location>
        <begin position="1"/>
        <end position="26"/>
    </location>
</feature>
<accession>A0A0J7JVS2</accession>
<protein>
    <submittedName>
        <fullName evidence="2">Uncharacterized protein</fullName>
    </submittedName>
</protein>
<comment type="caution">
    <text evidence="2">The sequence shown here is derived from an EMBL/GenBank/DDBJ whole genome shotgun (WGS) entry which is preliminary data.</text>
</comment>
<dbReference type="EMBL" id="LBMM01027217">
    <property type="protein sequence ID" value="KMQ82222.1"/>
    <property type="molecule type" value="Genomic_DNA"/>
</dbReference>
<feature type="compositionally biased region" description="Basic and acidic residues" evidence="1">
    <location>
        <begin position="1"/>
        <end position="10"/>
    </location>
</feature>
<evidence type="ECO:0000313" key="3">
    <source>
        <dbReference type="Proteomes" id="UP000036403"/>
    </source>
</evidence>
<evidence type="ECO:0000256" key="1">
    <source>
        <dbReference type="SAM" id="MobiDB-lite"/>
    </source>
</evidence>
<evidence type="ECO:0000313" key="2">
    <source>
        <dbReference type="EMBL" id="KMQ82222.1"/>
    </source>
</evidence>
<dbReference type="PaxDb" id="67767-A0A0J7JVS2"/>
<feature type="compositionally biased region" description="Basic and acidic residues" evidence="1">
    <location>
        <begin position="156"/>
        <end position="183"/>
    </location>
</feature>
<feature type="region of interest" description="Disordered" evidence="1">
    <location>
        <begin position="50"/>
        <end position="88"/>
    </location>
</feature>
<dbReference type="AlphaFoldDB" id="A0A0J7JVS2"/>
<dbReference type="Proteomes" id="UP000036403">
    <property type="component" value="Unassembled WGS sequence"/>
</dbReference>
<sequence length="217" mass="24739">MEGKQNDKLPHVVTVNDGNLPASAAGTWIVGVPPTMEDERRRLEEEERLLATSGEEEATLLRSDKDRGNSQSRAKEFKPMKTQSRRDEVRHAKFFIRKHDESLRNGRELTAIDLEHYHRSVAVIKKYDALDKEEAGTSGKRNRSQDISGRGGQKRSRNESSKGLDTKASDGKKEEGRRNDPQHKKGSGKNLMDKIRFLDNMPLNEILKQDMKVYIID</sequence>
<reference evidence="2 3" key="1">
    <citation type="submission" date="2015-04" db="EMBL/GenBank/DDBJ databases">
        <title>Lasius niger genome sequencing.</title>
        <authorList>
            <person name="Konorov E.A."/>
            <person name="Nikitin M.A."/>
            <person name="Kirill M.V."/>
            <person name="Chang P."/>
        </authorList>
    </citation>
    <scope>NUCLEOTIDE SEQUENCE [LARGE SCALE GENOMIC DNA]</scope>
    <source>
        <tissue evidence="2">Whole</tissue>
    </source>
</reference>
<keyword evidence="3" id="KW-1185">Reference proteome</keyword>
<feature type="compositionally biased region" description="Basic and acidic residues" evidence="1">
    <location>
        <begin position="62"/>
        <end position="88"/>
    </location>
</feature>
<organism evidence="2 3">
    <name type="scientific">Lasius niger</name>
    <name type="common">Black garden ant</name>
    <dbReference type="NCBI Taxonomy" id="67767"/>
    <lineage>
        <taxon>Eukaryota</taxon>
        <taxon>Metazoa</taxon>
        <taxon>Ecdysozoa</taxon>
        <taxon>Arthropoda</taxon>
        <taxon>Hexapoda</taxon>
        <taxon>Insecta</taxon>
        <taxon>Pterygota</taxon>
        <taxon>Neoptera</taxon>
        <taxon>Endopterygota</taxon>
        <taxon>Hymenoptera</taxon>
        <taxon>Apocrita</taxon>
        <taxon>Aculeata</taxon>
        <taxon>Formicoidea</taxon>
        <taxon>Formicidae</taxon>
        <taxon>Formicinae</taxon>
        <taxon>Lasius</taxon>
        <taxon>Lasius</taxon>
    </lineage>
</organism>
<proteinExistence type="predicted"/>
<feature type="region of interest" description="Disordered" evidence="1">
    <location>
        <begin position="132"/>
        <end position="193"/>
    </location>
</feature>
<name>A0A0J7JVS2_LASNI</name>
<gene>
    <name evidence="2" type="ORF">RF55_23752</name>
</gene>
<dbReference type="STRING" id="67767.A0A0J7JVS2"/>
<feature type="non-terminal residue" evidence="2">
    <location>
        <position position="217"/>
    </location>
</feature>